<feature type="transmembrane region" description="Helical" evidence="1">
    <location>
        <begin position="94"/>
        <end position="120"/>
    </location>
</feature>
<feature type="transmembrane region" description="Helical" evidence="1">
    <location>
        <begin position="169"/>
        <end position="188"/>
    </location>
</feature>
<organism evidence="2 3">
    <name type="scientific">Candidatus Flavonifractor merdipullorum</name>
    <dbReference type="NCBI Taxonomy" id="2838590"/>
    <lineage>
        <taxon>Bacteria</taxon>
        <taxon>Bacillati</taxon>
        <taxon>Bacillota</taxon>
        <taxon>Clostridia</taxon>
        <taxon>Eubacteriales</taxon>
        <taxon>Oscillospiraceae</taxon>
        <taxon>Flavonifractor</taxon>
    </lineage>
</organism>
<keyword evidence="1" id="KW-0472">Membrane</keyword>
<keyword evidence="1" id="KW-0812">Transmembrane</keyword>
<accession>A0A9D1RUZ7</accession>
<dbReference type="AlphaFoldDB" id="A0A9D1RUZ7"/>
<comment type="caution">
    <text evidence="2">The sequence shown here is derived from an EMBL/GenBank/DDBJ whole genome shotgun (WGS) entry which is preliminary data.</text>
</comment>
<feature type="transmembrane region" description="Helical" evidence="1">
    <location>
        <begin position="132"/>
        <end position="157"/>
    </location>
</feature>
<dbReference type="EMBL" id="DXGA01000127">
    <property type="protein sequence ID" value="HIW94105.1"/>
    <property type="molecule type" value="Genomic_DNA"/>
</dbReference>
<evidence type="ECO:0000256" key="1">
    <source>
        <dbReference type="SAM" id="Phobius"/>
    </source>
</evidence>
<keyword evidence="1" id="KW-1133">Transmembrane helix</keyword>
<evidence type="ECO:0000313" key="3">
    <source>
        <dbReference type="Proteomes" id="UP000824192"/>
    </source>
</evidence>
<dbReference type="Proteomes" id="UP000824192">
    <property type="component" value="Unassembled WGS sequence"/>
</dbReference>
<proteinExistence type="predicted"/>
<protein>
    <submittedName>
        <fullName evidence="2">ABC transporter permease</fullName>
    </submittedName>
</protein>
<reference evidence="2" key="1">
    <citation type="journal article" date="2021" name="PeerJ">
        <title>Extensive microbial diversity within the chicken gut microbiome revealed by metagenomics and culture.</title>
        <authorList>
            <person name="Gilroy R."/>
            <person name="Ravi A."/>
            <person name="Getino M."/>
            <person name="Pursley I."/>
            <person name="Horton D.L."/>
            <person name="Alikhan N.F."/>
            <person name="Baker D."/>
            <person name="Gharbi K."/>
            <person name="Hall N."/>
            <person name="Watson M."/>
            <person name="Adriaenssens E.M."/>
            <person name="Foster-Nyarko E."/>
            <person name="Jarju S."/>
            <person name="Secka A."/>
            <person name="Antonio M."/>
            <person name="Oren A."/>
            <person name="Chaudhuri R.R."/>
            <person name="La Ragione R."/>
            <person name="Hildebrand F."/>
            <person name="Pallen M.J."/>
        </authorList>
    </citation>
    <scope>NUCLEOTIDE SEQUENCE</scope>
    <source>
        <strain evidence="2">ChiGjej6B6-1540</strain>
    </source>
</reference>
<feature type="transmembrane region" description="Helical" evidence="1">
    <location>
        <begin position="224"/>
        <end position="247"/>
    </location>
</feature>
<evidence type="ECO:0000313" key="2">
    <source>
        <dbReference type="EMBL" id="HIW94105.1"/>
    </source>
</evidence>
<name>A0A9D1RUZ7_9FIRM</name>
<reference evidence="2" key="2">
    <citation type="submission" date="2021-04" db="EMBL/GenBank/DDBJ databases">
        <authorList>
            <person name="Gilroy R."/>
        </authorList>
    </citation>
    <scope>NUCLEOTIDE SEQUENCE</scope>
    <source>
        <strain evidence="2">ChiGjej6B6-1540</strain>
    </source>
</reference>
<gene>
    <name evidence="2" type="ORF">H9868_06140</name>
</gene>
<feature type="transmembrane region" description="Helical" evidence="1">
    <location>
        <begin position="200"/>
        <end position="218"/>
    </location>
</feature>
<sequence length="253" mass="27916">MLNYVKAELWKVSRRRSFWALAGILAVLAFLFFLLCAMSEATLAELAGDLPAFQFVGMLLAPLLVQTVDSHCTDTMKNELSFGLPRHLVYLGKLWAILAAGVGLAFALIGGALGFGWLFLAHGTEENLWTNGVILLFVILAALPLWCGMAGFCHMAAMLIPSAGAWVTGYYLLFFFGQPILVVIASLFFQGNMSAWPMEIIQIILMPYALLMAEYLSGSLTLEYQLWCWGVGMLWLWASTAAGLALFSRRDVR</sequence>